<name>A0ABV4JQQ5_9BACT</name>
<dbReference type="Proteomes" id="UP001568358">
    <property type="component" value="Unassembled WGS sequence"/>
</dbReference>
<dbReference type="InterPro" id="IPR020991">
    <property type="entry name" value="Connector_podovirus"/>
</dbReference>
<gene>
    <name evidence="4" type="ORF">AB2Z07_00930</name>
</gene>
<keyword evidence="5" id="KW-1185">Reference proteome</keyword>
<evidence type="ECO:0000313" key="5">
    <source>
        <dbReference type="Proteomes" id="UP001568358"/>
    </source>
</evidence>
<sequence length="577" mass="64977">MNLLVKELQQRLRVLKQNRKSAEEDWQELAEYLQPPKARFFGDDSSEAEERELIWSSVPEDALQQFAAGIHSLLTNPAQTWLHTALTGRGAEELPSEVTEWASEIAKLIMDACKHEESGFDSTMNECYLDYGTFGQMGLFVEDPEDDSPIPFSSISPHESFISENKHGIVDTMFRRLELTVRQVQERWGRRKRGLTSDIVQKRTYSEQVQRKVDHKELEDKVYVWQAIYPRKHGEWSEEATIPSKFMYASVFWEEETNQLLSEGGYREQPFMFARFLKFSGAEPWGRGPGHTALPHIRLLHAQEDSKDGAIQSQCEPAYAVDSSMYKGGINTDSGATNFYEANSVTGERNYGIYPISSGADVSAVHLTTQERAAEIRSIFFNDQLQMVGGPNMTAYEVALRDSKKMMLLLPMWGRLATEFLPIFVSRMNGILERRGDIPEAPDSLDALIEQGQVSRLKVAYVSPITMAQKASEAQTFQRALEYIAPLININPAVMDNFDLDEVVRDSQDLFGFPMKYLVDVKKRDAGRKQRQDMASQAQDLQAGKEMADTAKTVGEAATNSDAIAGAVQQMQGGMGA</sequence>
<evidence type="ECO:0000313" key="4">
    <source>
        <dbReference type="EMBL" id="MEZ6852105.1"/>
    </source>
</evidence>
<keyword evidence="2" id="KW-1188">Viral release from host cell</keyword>
<evidence type="ECO:0000256" key="3">
    <source>
        <dbReference type="ARBA" id="ARBA00023219"/>
    </source>
</evidence>
<protein>
    <submittedName>
        <fullName evidence="4">Portal protein</fullName>
    </submittedName>
</protein>
<evidence type="ECO:0000256" key="1">
    <source>
        <dbReference type="ARBA" id="ARBA00004328"/>
    </source>
</evidence>
<accession>A0ABV4JQQ5</accession>
<comment type="caution">
    <text evidence="4">The sequence shown here is derived from an EMBL/GenBank/DDBJ whole genome shotgun (WGS) entry which is preliminary data.</text>
</comment>
<reference evidence="4 5" key="1">
    <citation type="submission" date="2024-07" db="EMBL/GenBank/DDBJ databases">
        <title>Active virus-host system and metabolic interactions in a Lokiarchaeon culture.</title>
        <authorList>
            <person name="Ponce Toledo R.I."/>
            <person name="Rodrigues Oliveira T."/>
            <person name="Schleper C."/>
        </authorList>
    </citation>
    <scope>NUCLEOTIDE SEQUENCE [LARGE SCALE GENOMIC DNA]</scope>
    <source>
        <strain evidence="4 5">B35</strain>
    </source>
</reference>
<dbReference type="Pfam" id="PF12236">
    <property type="entry name" value="Head-tail_con"/>
    <property type="match status" value="1"/>
</dbReference>
<comment type="subcellular location">
    <subcellularLocation>
        <location evidence="1">Virion</location>
    </subcellularLocation>
</comment>
<organism evidence="4 5">
    <name type="scientific">Halodesulfovibrio aestuarii</name>
    <dbReference type="NCBI Taxonomy" id="126333"/>
    <lineage>
        <taxon>Bacteria</taxon>
        <taxon>Pseudomonadati</taxon>
        <taxon>Thermodesulfobacteriota</taxon>
        <taxon>Desulfovibrionia</taxon>
        <taxon>Desulfovibrionales</taxon>
        <taxon>Desulfovibrionaceae</taxon>
        <taxon>Halodesulfovibrio</taxon>
    </lineage>
</organism>
<dbReference type="RefSeq" id="WP_371149778.1">
    <property type="nucleotide sequence ID" value="NZ_JBFSOO010000001.1"/>
</dbReference>
<proteinExistence type="predicted"/>
<dbReference type="EMBL" id="JBFSOO010000001">
    <property type="protein sequence ID" value="MEZ6852105.1"/>
    <property type="molecule type" value="Genomic_DNA"/>
</dbReference>
<keyword evidence="3" id="KW-0231">Viral genome packaging</keyword>
<evidence type="ECO:0000256" key="2">
    <source>
        <dbReference type="ARBA" id="ARBA00022612"/>
    </source>
</evidence>